<dbReference type="InterPro" id="IPR028036">
    <property type="entry name" value="DMAC1-like_dom"/>
</dbReference>
<comment type="similarity">
    <text evidence="1">Belongs to the eukaryotic ATPase epsilon family.</text>
</comment>
<dbReference type="Gene3D" id="1.10.1620.20">
    <property type="entry name" value="ATP synthase, F1 complex, epsilon subunit superfamily, mitochondrial"/>
    <property type="match status" value="1"/>
</dbReference>
<dbReference type="InterPro" id="IPR036742">
    <property type="entry name" value="ATP_synth_F1_esu_sf_mt"/>
</dbReference>
<name>A0AAF3FQS6_9BILA</name>
<evidence type="ECO:0000313" key="3">
    <source>
        <dbReference type="Proteomes" id="UP000887575"/>
    </source>
</evidence>
<dbReference type="Pfam" id="PF15055">
    <property type="entry name" value="DMAC1_Dmo2"/>
    <property type="match status" value="1"/>
</dbReference>
<keyword evidence="3" id="KW-1185">Reference proteome</keyword>
<dbReference type="AlphaFoldDB" id="A0AAF3FQS6"/>
<sequence>MVGWRAAGINYVRYSQIAAQITRQCTKGTKAKVPPATLKITSWEDGKITPWKDGSIIVPMFDRFTKVRGELTERLLNKDCQECRIVGSASMAAIGGFVVYHSNAPYYKSHRGAQLAVRCIAAGFFYVSLARAIYLPPFEYLRGTIDRFPLRPSTTEK</sequence>
<evidence type="ECO:0000259" key="2">
    <source>
        <dbReference type="Pfam" id="PF15055"/>
    </source>
</evidence>
<reference evidence="4" key="1">
    <citation type="submission" date="2024-02" db="UniProtKB">
        <authorList>
            <consortium name="WormBaseParasite"/>
        </authorList>
    </citation>
    <scope>IDENTIFICATION</scope>
</reference>
<evidence type="ECO:0000256" key="1">
    <source>
        <dbReference type="ARBA" id="ARBA00009502"/>
    </source>
</evidence>
<accession>A0AAF3FQS6</accession>
<proteinExistence type="inferred from homology"/>
<protein>
    <recommendedName>
        <fullName evidence="2">Distal membrane-arm assembly complex protein 1-like domain-containing protein</fullName>
    </recommendedName>
</protein>
<dbReference type="CDD" id="cd12153">
    <property type="entry name" value="F1-ATPase_epsilon"/>
    <property type="match status" value="1"/>
</dbReference>
<dbReference type="InterPro" id="IPR006721">
    <property type="entry name" value="ATP_synth_F1_esu_mt"/>
</dbReference>
<dbReference type="Pfam" id="PF04627">
    <property type="entry name" value="ATP-synt_Eps"/>
    <property type="match status" value="1"/>
</dbReference>
<evidence type="ECO:0000313" key="4">
    <source>
        <dbReference type="WBParaSite" id="MBELARI_LOCUS9555"/>
    </source>
</evidence>
<dbReference type="Proteomes" id="UP000887575">
    <property type="component" value="Unassembled WGS sequence"/>
</dbReference>
<organism evidence="3 4">
    <name type="scientific">Mesorhabditis belari</name>
    <dbReference type="NCBI Taxonomy" id="2138241"/>
    <lineage>
        <taxon>Eukaryota</taxon>
        <taxon>Metazoa</taxon>
        <taxon>Ecdysozoa</taxon>
        <taxon>Nematoda</taxon>
        <taxon>Chromadorea</taxon>
        <taxon>Rhabditida</taxon>
        <taxon>Rhabditina</taxon>
        <taxon>Rhabditomorpha</taxon>
        <taxon>Rhabditoidea</taxon>
        <taxon>Rhabditidae</taxon>
        <taxon>Mesorhabditinae</taxon>
        <taxon>Mesorhabditis</taxon>
    </lineage>
</organism>
<dbReference type="GO" id="GO:0005743">
    <property type="term" value="C:mitochondrial inner membrane"/>
    <property type="evidence" value="ECO:0007669"/>
    <property type="project" value="InterPro"/>
</dbReference>
<dbReference type="SUPFAM" id="SSF48690">
    <property type="entry name" value="Epsilon subunit of mitochondrial F1F0-ATP synthase"/>
    <property type="match status" value="1"/>
</dbReference>
<dbReference type="GO" id="GO:0045259">
    <property type="term" value="C:proton-transporting ATP synthase complex"/>
    <property type="evidence" value="ECO:0007669"/>
    <property type="project" value="InterPro"/>
</dbReference>
<dbReference type="GO" id="GO:0046933">
    <property type="term" value="F:proton-transporting ATP synthase activity, rotational mechanism"/>
    <property type="evidence" value="ECO:0007669"/>
    <property type="project" value="InterPro"/>
</dbReference>
<feature type="domain" description="Distal membrane-arm assembly complex protein 1-like" evidence="2">
    <location>
        <begin position="79"/>
        <end position="127"/>
    </location>
</feature>
<dbReference type="WBParaSite" id="MBELARI_LOCUS9555">
    <property type="protein sequence ID" value="MBELARI_LOCUS9555"/>
    <property type="gene ID" value="MBELARI_LOCUS9555"/>
</dbReference>